<feature type="region of interest" description="Disordered" evidence="1">
    <location>
        <begin position="29"/>
        <end position="48"/>
    </location>
</feature>
<evidence type="ECO:0000313" key="3">
    <source>
        <dbReference type="EMBL" id="KAG7301518.1"/>
    </source>
</evidence>
<dbReference type="EMBL" id="JAHIBW010000019">
    <property type="protein sequence ID" value="KAG7301518.1"/>
    <property type="molecule type" value="Genomic_DNA"/>
</dbReference>
<evidence type="ECO:0000256" key="2">
    <source>
        <dbReference type="SAM" id="SignalP"/>
    </source>
</evidence>
<keyword evidence="4" id="KW-1185">Reference proteome</keyword>
<keyword evidence="2" id="KW-0732">Signal</keyword>
<feature type="signal peptide" evidence="2">
    <location>
        <begin position="1"/>
        <end position="19"/>
    </location>
</feature>
<feature type="compositionally biased region" description="Basic and acidic residues" evidence="1">
    <location>
        <begin position="125"/>
        <end position="134"/>
    </location>
</feature>
<evidence type="ECO:0000256" key="1">
    <source>
        <dbReference type="SAM" id="MobiDB-lite"/>
    </source>
</evidence>
<name>A0ABQ7Q9G3_PLUXY</name>
<organism evidence="3 4">
    <name type="scientific">Plutella xylostella</name>
    <name type="common">Diamondback moth</name>
    <name type="synonym">Plutella maculipennis</name>
    <dbReference type="NCBI Taxonomy" id="51655"/>
    <lineage>
        <taxon>Eukaryota</taxon>
        <taxon>Metazoa</taxon>
        <taxon>Ecdysozoa</taxon>
        <taxon>Arthropoda</taxon>
        <taxon>Hexapoda</taxon>
        <taxon>Insecta</taxon>
        <taxon>Pterygota</taxon>
        <taxon>Neoptera</taxon>
        <taxon>Endopterygota</taxon>
        <taxon>Lepidoptera</taxon>
        <taxon>Glossata</taxon>
        <taxon>Ditrysia</taxon>
        <taxon>Yponomeutoidea</taxon>
        <taxon>Plutellidae</taxon>
        <taxon>Plutella</taxon>
    </lineage>
</organism>
<accession>A0ABQ7Q9G3</accession>
<feature type="chain" id="PRO_5046418227" evidence="2">
    <location>
        <begin position="20"/>
        <end position="148"/>
    </location>
</feature>
<sequence length="148" mass="16512">MKCLILTAICLILSDLISPNYKNIVESKVSGTSNKDGTKNTDKPESKKKKCCPYNFNSTMCRTIGDRIQCGYENNQGSDENSKDRVVRLNEGCVLRNGRIECFYSPGQGYRPYGPLDVNPPGKSPGEHTSHLESKPQNQHEINPCWNG</sequence>
<feature type="compositionally biased region" description="Basic and acidic residues" evidence="1">
    <location>
        <begin position="36"/>
        <end position="45"/>
    </location>
</feature>
<feature type="region of interest" description="Disordered" evidence="1">
    <location>
        <begin position="113"/>
        <end position="148"/>
    </location>
</feature>
<gene>
    <name evidence="3" type="ORF">JYU34_014484</name>
</gene>
<dbReference type="Proteomes" id="UP000823941">
    <property type="component" value="Chromosome 19"/>
</dbReference>
<protein>
    <submittedName>
        <fullName evidence="3">Uncharacterized protein</fullName>
    </submittedName>
</protein>
<proteinExistence type="predicted"/>
<reference evidence="3 4" key="1">
    <citation type="submission" date="2021-06" db="EMBL/GenBank/DDBJ databases">
        <title>A haploid diamondback moth (Plutella xylostella L.) genome assembly resolves 31 chromosomes and identifies a diamide resistance mutation.</title>
        <authorList>
            <person name="Ward C.M."/>
            <person name="Perry K.D."/>
            <person name="Baker G."/>
            <person name="Powis K."/>
            <person name="Heckel D.G."/>
            <person name="Baxter S.W."/>
        </authorList>
    </citation>
    <scope>NUCLEOTIDE SEQUENCE [LARGE SCALE GENOMIC DNA]</scope>
    <source>
        <strain evidence="3 4">LV</strain>
        <tissue evidence="3">Single pupa</tissue>
    </source>
</reference>
<comment type="caution">
    <text evidence="3">The sequence shown here is derived from an EMBL/GenBank/DDBJ whole genome shotgun (WGS) entry which is preliminary data.</text>
</comment>
<evidence type="ECO:0000313" key="4">
    <source>
        <dbReference type="Proteomes" id="UP000823941"/>
    </source>
</evidence>